<evidence type="ECO:0000313" key="2">
    <source>
        <dbReference type="Proteomes" id="UP001497516"/>
    </source>
</evidence>
<dbReference type="AlphaFoldDB" id="A0AAV2CCJ0"/>
<dbReference type="Proteomes" id="UP001497516">
    <property type="component" value="Chromosome 1"/>
</dbReference>
<keyword evidence="2" id="KW-1185">Reference proteome</keyword>
<dbReference type="EMBL" id="OZ034813">
    <property type="protein sequence ID" value="CAL1353480.1"/>
    <property type="molecule type" value="Genomic_DNA"/>
</dbReference>
<name>A0AAV2CCJ0_9ROSI</name>
<gene>
    <name evidence="1" type="ORF">LTRI10_LOCUS1380</name>
</gene>
<accession>A0AAV2CCJ0</accession>
<sequence length="83" mass="8930">MLFVHPTTCNPLEADMALSGRPPDHSSTFLFPSSPIAQCTPLSPPLSYKSALAGTPVSYPAKAQQWTFIGEHDLEVGLYNGEP</sequence>
<proteinExistence type="predicted"/>
<reference evidence="1 2" key="1">
    <citation type="submission" date="2024-04" db="EMBL/GenBank/DDBJ databases">
        <authorList>
            <person name="Fracassetti M."/>
        </authorList>
    </citation>
    <scope>NUCLEOTIDE SEQUENCE [LARGE SCALE GENOMIC DNA]</scope>
</reference>
<protein>
    <submittedName>
        <fullName evidence="1">Uncharacterized protein</fullName>
    </submittedName>
</protein>
<organism evidence="1 2">
    <name type="scientific">Linum trigynum</name>
    <dbReference type="NCBI Taxonomy" id="586398"/>
    <lineage>
        <taxon>Eukaryota</taxon>
        <taxon>Viridiplantae</taxon>
        <taxon>Streptophyta</taxon>
        <taxon>Embryophyta</taxon>
        <taxon>Tracheophyta</taxon>
        <taxon>Spermatophyta</taxon>
        <taxon>Magnoliopsida</taxon>
        <taxon>eudicotyledons</taxon>
        <taxon>Gunneridae</taxon>
        <taxon>Pentapetalae</taxon>
        <taxon>rosids</taxon>
        <taxon>fabids</taxon>
        <taxon>Malpighiales</taxon>
        <taxon>Linaceae</taxon>
        <taxon>Linum</taxon>
    </lineage>
</organism>
<evidence type="ECO:0000313" key="1">
    <source>
        <dbReference type="EMBL" id="CAL1353480.1"/>
    </source>
</evidence>